<sequence length="95" mass="10855">MKALLVIDMLNDFISENGALYTGKAGEKIINFVGEKIASFREEKNSVIFICDNHEIDDKEFDMFPSHCVANTEGSKIIEEFEVKKEDIVHFLELI</sequence>
<evidence type="ECO:0000259" key="1">
    <source>
        <dbReference type="Pfam" id="PF00857"/>
    </source>
</evidence>
<keyword evidence="3" id="KW-1185">Reference proteome</keyword>
<gene>
    <name evidence="2" type="ORF">SAMN02745180_01002</name>
</gene>
<dbReference type="InterPro" id="IPR000868">
    <property type="entry name" value="Isochorismatase-like_dom"/>
</dbReference>
<dbReference type="Pfam" id="PF00857">
    <property type="entry name" value="Isochorismatase"/>
    <property type="match status" value="1"/>
</dbReference>
<evidence type="ECO:0000313" key="3">
    <source>
        <dbReference type="Proteomes" id="UP000184389"/>
    </source>
</evidence>
<dbReference type="Proteomes" id="UP000184389">
    <property type="component" value="Unassembled WGS sequence"/>
</dbReference>
<dbReference type="SUPFAM" id="SSF52499">
    <property type="entry name" value="Isochorismatase-like hydrolases"/>
    <property type="match status" value="1"/>
</dbReference>
<feature type="domain" description="Isochorismatase-like" evidence="1">
    <location>
        <begin position="3"/>
        <end position="89"/>
    </location>
</feature>
<dbReference type="EMBL" id="FQXR01000004">
    <property type="protein sequence ID" value="SHH77400.1"/>
    <property type="molecule type" value="Genomic_DNA"/>
</dbReference>
<dbReference type="InterPro" id="IPR036380">
    <property type="entry name" value="Isochorismatase-like_sf"/>
</dbReference>
<dbReference type="Gene3D" id="3.40.50.850">
    <property type="entry name" value="Isochorismatase-like"/>
    <property type="match status" value="1"/>
</dbReference>
<reference evidence="2 3" key="1">
    <citation type="submission" date="2016-11" db="EMBL/GenBank/DDBJ databases">
        <authorList>
            <person name="Jaros S."/>
            <person name="Januszkiewicz K."/>
            <person name="Wedrychowicz H."/>
        </authorList>
    </citation>
    <scope>NUCLEOTIDE SEQUENCE [LARGE SCALE GENOMIC DNA]</scope>
    <source>
        <strain evidence="2 3">DSM 13106</strain>
    </source>
</reference>
<organism evidence="2 3">
    <name type="scientific">Sporanaerobacter acetigenes DSM 13106</name>
    <dbReference type="NCBI Taxonomy" id="1123281"/>
    <lineage>
        <taxon>Bacteria</taxon>
        <taxon>Bacillati</taxon>
        <taxon>Bacillota</taxon>
        <taxon>Tissierellia</taxon>
        <taxon>Tissierellales</taxon>
        <taxon>Sporanaerobacteraceae</taxon>
        <taxon>Sporanaerobacter</taxon>
    </lineage>
</organism>
<dbReference type="STRING" id="1123281.SAMN02745180_01002"/>
<evidence type="ECO:0000313" key="2">
    <source>
        <dbReference type="EMBL" id="SHH77400.1"/>
    </source>
</evidence>
<protein>
    <submittedName>
        <fullName evidence="2">Isochorismatase family protein</fullName>
    </submittedName>
</protein>
<name>A0A1M5VQE0_9FIRM</name>
<dbReference type="AlphaFoldDB" id="A0A1M5VQE0"/>
<accession>A0A1M5VQE0</accession>
<proteinExistence type="predicted"/>